<dbReference type="PANTHER" id="PTHR33885">
    <property type="entry name" value="PHAGE SHOCK PROTEIN C"/>
    <property type="match status" value="1"/>
</dbReference>
<evidence type="ECO:0000313" key="8">
    <source>
        <dbReference type="EMBL" id="CUM70676.1"/>
    </source>
</evidence>
<dbReference type="Proteomes" id="UP000095597">
    <property type="component" value="Unassembled WGS sequence"/>
</dbReference>
<keyword evidence="8" id="KW-0238">DNA-binding</keyword>
<dbReference type="Pfam" id="PF04024">
    <property type="entry name" value="PspC"/>
    <property type="match status" value="1"/>
</dbReference>
<keyword evidence="2" id="KW-1003">Cell membrane</keyword>
<dbReference type="EMBL" id="CYXO01000001">
    <property type="protein sequence ID" value="CUM70676.1"/>
    <property type="molecule type" value="Genomic_DNA"/>
</dbReference>
<evidence type="ECO:0000256" key="1">
    <source>
        <dbReference type="ARBA" id="ARBA00004162"/>
    </source>
</evidence>
<evidence type="ECO:0000256" key="2">
    <source>
        <dbReference type="ARBA" id="ARBA00022475"/>
    </source>
</evidence>
<reference evidence="8 9" key="1">
    <citation type="submission" date="2015-09" db="EMBL/GenBank/DDBJ databases">
        <authorList>
            <consortium name="Pathogen Informatics"/>
        </authorList>
    </citation>
    <scope>NUCLEOTIDE SEQUENCE [LARGE SCALE GENOMIC DNA]</scope>
    <source>
        <strain evidence="8 9">2789STDY5834961</strain>
    </source>
</reference>
<dbReference type="InterPro" id="IPR052027">
    <property type="entry name" value="PspC"/>
</dbReference>
<dbReference type="InterPro" id="IPR007168">
    <property type="entry name" value="Phageshock_PspC_N"/>
</dbReference>
<keyword evidence="3 6" id="KW-0812">Transmembrane</keyword>
<dbReference type="OrthoDB" id="9815286at2"/>
<evidence type="ECO:0000256" key="5">
    <source>
        <dbReference type="ARBA" id="ARBA00023136"/>
    </source>
</evidence>
<evidence type="ECO:0000256" key="3">
    <source>
        <dbReference type="ARBA" id="ARBA00022692"/>
    </source>
</evidence>
<dbReference type="GO" id="GO:0005886">
    <property type="term" value="C:plasma membrane"/>
    <property type="evidence" value="ECO:0007669"/>
    <property type="project" value="UniProtKB-SubCell"/>
</dbReference>
<organism evidence="8 9">
    <name type="scientific">Dorea longicatena</name>
    <dbReference type="NCBI Taxonomy" id="88431"/>
    <lineage>
        <taxon>Bacteria</taxon>
        <taxon>Bacillati</taxon>
        <taxon>Bacillota</taxon>
        <taxon>Clostridia</taxon>
        <taxon>Lachnospirales</taxon>
        <taxon>Lachnospiraceae</taxon>
        <taxon>Dorea</taxon>
    </lineage>
</organism>
<feature type="transmembrane region" description="Helical" evidence="6">
    <location>
        <begin position="32"/>
        <end position="58"/>
    </location>
</feature>
<evidence type="ECO:0000313" key="9">
    <source>
        <dbReference type="Proteomes" id="UP000095597"/>
    </source>
</evidence>
<dbReference type="AlphaFoldDB" id="A0A173QYT7"/>
<keyword evidence="4 6" id="KW-1133">Transmembrane helix</keyword>
<dbReference type="PANTHER" id="PTHR33885:SF3">
    <property type="entry name" value="PHAGE SHOCK PROTEIN C"/>
    <property type="match status" value="1"/>
</dbReference>
<keyword evidence="5 6" id="KW-0472">Membrane</keyword>
<feature type="domain" description="Phage shock protein PspC N-terminal" evidence="7">
    <location>
        <begin position="4"/>
        <end position="60"/>
    </location>
</feature>
<evidence type="ECO:0000256" key="6">
    <source>
        <dbReference type="SAM" id="Phobius"/>
    </source>
</evidence>
<dbReference type="GO" id="GO:0003677">
    <property type="term" value="F:DNA binding"/>
    <property type="evidence" value="ECO:0007669"/>
    <property type="project" value="UniProtKB-KW"/>
</dbReference>
<gene>
    <name evidence="8" type="ORF">ERS852573_00145</name>
</gene>
<protein>
    <submittedName>
        <fullName evidence="8">DNA-binding transcriptional activator PspC</fullName>
    </submittedName>
</protein>
<evidence type="ECO:0000259" key="7">
    <source>
        <dbReference type="Pfam" id="PF04024"/>
    </source>
</evidence>
<comment type="subcellular location">
    <subcellularLocation>
        <location evidence="1">Cell membrane</location>
        <topology evidence="1">Single-pass membrane protein</topology>
    </subcellularLocation>
</comment>
<name>A0A173QYT7_9FIRM</name>
<sequence length="65" mass="7088">MEGKRLYRSRKDRMICGVCGGIAKYFNIDPTLVRLAFVLISMGAGSGVLAYIVAAIIIPDDPEKN</sequence>
<proteinExistence type="predicted"/>
<accession>A0A173QYT7</accession>
<dbReference type="RefSeq" id="WP_055213167.1">
    <property type="nucleotide sequence ID" value="NZ_CAXSPU010000009.1"/>
</dbReference>
<evidence type="ECO:0000256" key="4">
    <source>
        <dbReference type="ARBA" id="ARBA00022989"/>
    </source>
</evidence>